<feature type="region of interest" description="Disordered" evidence="3">
    <location>
        <begin position="101"/>
        <end position="120"/>
    </location>
</feature>
<reference evidence="5 6" key="1">
    <citation type="submission" date="2021-03" db="EMBL/GenBank/DDBJ databases">
        <title>Haloterrigena longa sp. nov. and Haloterrigena limicola sp. nov., extremely halophilic archaea isolated from a salt lake.</title>
        <authorList>
            <person name="Henglin C."/>
        </authorList>
    </citation>
    <scope>NUCLEOTIDE SEQUENCE [LARGE SCALE GENOMIC DNA]</scope>
    <source>
        <strain evidence="5 6">KZCA68</strain>
    </source>
</reference>
<dbReference type="PANTHER" id="PTHR43080:SF29">
    <property type="entry name" value="OS02G0818000 PROTEIN"/>
    <property type="match status" value="1"/>
</dbReference>
<feature type="domain" description="CBS" evidence="4">
    <location>
        <begin position="251"/>
        <end position="302"/>
    </location>
</feature>
<name>A0A8A2VJK1_9EURY</name>
<dbReference type="Pfam" id="PF00571">
    <property type="entry name" value="CBS"/>
    <property type="match status" value="3"/>
</dbReference>
<proteinExistence type="predicted"/>
<dbReference type="CDD" id="cd04614">
    <property type="entry name" value="CBS_pair_arch2_repeat2"/>
    <property type="match status" value="1"/>
</dbReference>
<dbReference type="InterPro" id="IPR051257">
    <property type="entry name" value="Diverse_CBS-Domain"/>
</dbReference>
<dbReference type="PROSITE" id="PS51371">
    <property type="entry name" value="CBS"/>
    <property type="match status" value="3"/>
</dbReference>
<dbReference type="RefSeq" id="WP_207290295.1">
    <property type="nucleotide sequence ID" value="NZ_CP071462.1"/>
</dbReference>
<dbReference type="Gene3D" id="3.10.580.10">
    <property type="entry name" value="CBS-domain"/>
    <property type="match status" value="3"/>
</dbReference>
<evidence type="ECO:0000259" key="4">
    <source>
        <dbReference type="PROSITE" id="PS51371"/>
    </source>
</evidence>
<accession>A0A8A2VJK1</accession>
<evidence type="ECO:0000313" key="6">
    <source>
        <dbReference type="Proteomes" id="UP000663203"/>
    </source>
</evidence>
<evidence type="ECO:0000256" key="3">
    <source>
        <dbReference type="SAM" id="MobiDB-lite"/>
    </source>
</evidence>
<dbReference type="InterPro" id="IPR000644">
    <property type="entry name" value="CBS_dom"/>
</dbReference>
<dbReference type="SUPFAM" id="SSF54631">
    <property type="entry name" value="CBS-domain pair"/>
    <property type="match status" value="2"/>
</dbReference>
<dbReference type="EMBL" id="CP071462">
    <property type="protein sequence ID" value="QSX00575.1"/>
    <property type="molecule type" value="Genomic_DNA"/>
</dbReference>
<protein>
    <submittedName>
        <fullName evidence="5">CBS domain-containing protein</fullName>
    </submittedName>
</protein>
<evidence type="ECO:0000256" key="1">
    <source>
        <dbReference type="ARBA" id="ARBA00023122"/>
    </source>
</evidence>
<dbReference type="GeneID" id="63186908"/>
<evidence type="ECO:0000313" key="5">
    <source>
        <dbReference type="EMBL" id="QSX00575.1"/>
    </source>
</evidence>
<dbReference type="PANTHER" id="PTHR43080">
    <property type="entry name" value="CBS DOMAIN-CONTAINING PROTEIN CBSX3, MITOCHONDRIAL"/>
    <property type="match status" value="1"/>
</dbReference>
<keyword evidence="6" id="KW-1185">Reference proteome</keyword>
<feature type="domain" description="CBS" evidence="4">
    <location>
        <begin position="71"/>
        <end position="143"/>
    </location>
</feature>
<gene>
    <name evidence="5" type="ORF">J0X25_06345</name>
</gene>
<dbReference type="SMART" id="SM00116">
    <property type="entry name" value="CBS"/>
    <property type="match status" value="4"/>
</dbReference>
<sequence length="302" mass="32740">MNVADAMTPREDVVTVELPGTRTDVLEYLQEQSFSSVPVVDSTDDGPEYRGLISRKVLIEQPDEDQLVMLMDETVPTTTASTPLEEVAQTMVREGARRVPVVGSTEPTGADPTDGDESTDADQFEGIVTVTDVIHAIATGDQETDGTVDAYASENVNTTYEGAPLPVAERELSYANVPYTVALDDDGEMSGVLTEVDVIDVARIVEGEEETGDNFGDQDDEWSWEGIKAVGSRYLPTRDIEIPAGPVREFMSDDVVTVSGQTPIQEAAQRMISNDIEQIPMVTGEQLVGIVCDVDILEALYE</sequence>
<evidence type="ECO:0000256" key="2">
    <source>
        <dbReference type="PROSITE-ProRule" id="PRU00703"/>
    </source>
</evidence>
<dbReference type="KEGG" id="hakz:J0X25_06345"/>
<dbReference type="Proteomes" id="UP000663203">
    <property type="component" value="Chromosome"/>
</dbReference>
<dbReference type="AlphaFoldDB" id="A0A8A2VJK1"/>
<organism evidence="5 6">
    <name type="scientific">Haloterrigena alkaliphila</name>
    <dbReference type="NCBI Taxonomy" id="2816475"/>
    <lineage>
        <taxon>Archaea</taxon>
        <taxon>Methanobacteriati</taxon>
        <taxon>Methanobacteriota</taxon>
        <taxon>Stenosarchaea group</taxon>
        <taxon>Halobacteria</taxon>
        <taxon>Halobacteriales</taxon>
        <taxon>Natrialbaceae</taxon>
        <taxon>Haloterrigena</taxon>
    </lineage>
</organism>
<feature type="domain" description="CBS" evidence="4">
    <location>
        <begin position="7"/>
        <end position="68"/>
    </location>
</feature>
<keyword evidence="1 2" id="KW-0129">CBS domain</keyword>
<dbReference type="InterPro" id="IPR046342">
    <property type="entry name" value="CBS_dom_sf"/>
</dbReference>